<feature type="domain" description="Cobalamin-independent methionine synthase MetE N-terminal" evidence="1">
    <location>
        <begin position="1"/>
        <end position="37"/>
    </location>
</feature>
<dbReference type="SUPFAM" id="SSF51726">
    <property type="entry name" value="UROD/MetE-like"/>
    <property type="match status" value="1"/>
</dbReference>
<dbReference type="AlphaFoldDB" id="A0AAW1SP26"/>
<sequence>MARGFEDKLAMDMSKFFDTNYHYLVPELDDLSEPQPNFDWYPGQGSIWNSDCWQGCSANHFGSKQPDWAGQRQVAEVQLHEPILVTPGANKYQASVTESVKELVSVGLPINLVTYYDDIGETYPWVVKLPVQAITLDFAGVPGSAVPCATLDLIQKHGFPSDKRLDAGVIDGRSVWADTGVASAIVGNLINAGVKSLGITSSTTLQHLPID</sequence>
<dbReference type="Pfam" id="PF08267">
    <property type="entry name" value="Meth_synt_1"/>
    <property type="match status" value="2"/>
</dbReference>
<dbReference type="GO" id="GO:0008270">
    <property type="term" value="F:zinc ion binding"/>
    <property type="evidence" value="ECO:0007669"/>
    <property type="project" value="InterPro"/>
</dbReference>
<keyword evidence="3" id="KW-1185">Reference proteome</keyword>
<reference evidence="2 3" key="1">
    <citation type="journal article" date="2024" name="Nat. Commun.">
        <title>Phylogenomics reveals the evolutionary origins of lichenization in chlorophyte algae.</title>
        <authorList>
            <person name="Puginier C."/>
            <person name="Libourel C."/>
            <person name="Otte J."/>
            <person name="Skaloud P."/>
            <person name="Haon M."/>
            <person name="Grisel S."/>
            <person name="Petersen M."/>
            <person name="Berrin J.G."/>
            <person name="Delaux P.M."/>
            <person name="Dal Grande F."/>
            <person name="Keller J."/>
        </authorList>
    </citation>
    <scope>NUCLEOTIDE SEQUENCE [LARGE SCALE GENOMIC DNA]</scope>
    <source>
        <strain evidence="2 3">SAG 2523</strain>
    </source>
</reference>
<dbReference type="Proteomes" id="UP001485043">
    <property type="component" value="Unassembled WGS sequence"/>
</dbReference>
<organism evidence="2 3">
    <name type="scientific">Apatococcus fuscideae</name>
    <dbReference type="NCBI Taxonomy" id="2026836"/>
    <lineage>
        <taxon>Eukaryota</taxon>
        <taxon>Viridiplantae</taxon>
        <taxon>Chlorophyta</taxon>
        <taxon>core chlorophytes</taxon>
        <taxon>Trebouxiophyceae</taxon>
        <taxon>Chlorellales</taxon>
        <taxon>Chlorellaceae</taxon>
        <taxon>Apatococcus</taxon>
    </lineage>
</organism>
<evidence type="ECO:0000313" key="3">
    <source>
        <dbReference type="Proteomes" id="UP001485043"/>
    </source>
</evidence>
<dbReference type="PANTHER" id="PTHR30519">
    <property type="entry name" value="5-METHYLTETRAHYDROPTEROYLTRIGLUTAMATE--HOMOCYSTEINE METHYLTRANSFERASE"/>
    <property type="match status" value="1"/>
</dbReference>
<evidence type="ECO:0000313" key="2">
    <source>
        <dbReference type="EMBL" id="KAK9849518.1"/>
    </source>
</evidence>
<dbReference type="InterPro" id="IPR013215">
    <property type="entry name" value="Cbl-indep_Met_Synth_N"/>
</dbReference>
<dbReference type="InterPro" id="IPR038071">
    <property type="entry name" value="UROD/MetE-like_sf"/>
</dbReference>
<dbReference type="Gene3D" id="3.20.20.210">
    <property type="match status" value="2"/>
</dbReference>
<accession>A0AAW1SP26</accession>
<gene>
    <name evidence="2" type="ORF">WJX84_003729</name>
</gene>
<protein>
    <recommendedName>
        <fullName evidence="1">Cobalamin-independent methionine synthase MetE N-terminal domain-containing protein</fullName>
    </recommendedName>
</protein>
<feature type="non-terminal residue" evidence="2">
    <location>
        <position position="211"/>
    </location>
</feature>
<dbReference type="GO" id="GO:0003871">
    <property type="term" value="F:5-methyltetrahydropteroyltriglutamate-homocysteine S-methyltransferase activity"/>
    <property type="evidence" value="ECO:0007669"/>
    <property type="project" value="InterPro"/>
</dbReference>
<dbReference type="GO" id="GO:0008652">
    <property type="term" value="P:amino acid biosynthetic process"/>
    <property type="evidence" value="ECO:0007669"/>
    <property type="project" value="InterPro"/>
</dbReference>
<comment type="caution">
    <text evidence="2">The sequence shown here is derived from an EMBL/GenBank/DDBJ whole genome shotgun (WGS) entry which is preliminary data.</text>
</comment>
<feature type="domain" description="Cobalamin-independent methionine synthase MetE N-terminal" evidence="1">
    <location>
        <begin position="72"/>
        <end position="178"/>
    </location>
</feature>
<name>A0AAW1SP26_9CHLO</name>
<dbReference type="EMBL" id="JALJOV010001335">
    <property type="protein sequence ID" value="KAK9849518.1"/>
    <property type="molecule type" value="Genomic_DNA"/>
</dbReference>
<proteinExistence type="predicted"/>
<evidence type="ECO:0000259" key="1">
    <source>
        <dbReference type="Pfam" id="PF08267"/>
    </source>
</evidence>